<sequence length="274" mass="29359">MAVKKAPAKKSAAKKAPAKKAAVKASAKKVVKKVAPAKKVVKKAAPAKKAPAKKAPAKKVVKKAAPAKKAPAKKVVKKVAPAKKAPAKKAPAKKAPAKKAAPVKKAAVKAPAPKAPAKKAAPVKKAEAAPALAPRPNRLPAIPKEPKKIKYPFDAKFLDAQRLHLLEERRRLVHDAEALTAEANSLAELREPGDVQFDEESGEGDTLAVERERDLALSAQFLDQVDEIDRAMAKIGQGTYGICEISGLAIPKERLRAIPWCRERVEYKVGNFRR</sequence>
<evidence type="ECO:0000313" key="6">
    <source>
        <dbReference type="EMBL" id="CAB4623184.1"/>
    </source>
</evidence>
<dbReference type="Pfam" id="PF01258">
    <property type="entry name" value="zf-dskA_traR"/>
    <property type="match status" value="1"/>
</dbReference>
<accession>A0A6J6IFN3</accession>
<dbReference type="PANTHER" id="PTHR33823:SF2">
    <property type="entry name" value="RNA POLYMERASE-BINDING TRANSCRIPTION FACTOR DKSA"/>
    <property type="match status" value="1"/>
</dbReference>
<proteinExistence type="predicted"/>
<dbReference type="PROSITE" id="PS51128">
    <property type="entry name" value="ZF_DKSA_2"/>
    <property type="match status" value="1"/>
</dbReference>
<evidence type="ECO:0000256" key="2">
    <source>
        <dbReference type="ARBA" id="ARBA00022771"/>
    </source>
</evidence>
<evidence type="ECO:0000259" key="5">
    <source>
        <dbReference type="Pfam" id="PF01258"/>
    </source>
</evidence>
<feature type="domain" description="Zinc finger DksA/TraR C4-type" evidence="5">
    <location>
        <begin position="238"/>
        <end position="262"/>
    </location>
</feature>
<feature type="compositionally biased region" description="Low complexity" evidence="4">
    <location>
        <begin position="98"/>
        <end position="112"/>
    </location>
</feature>
<feature type="region of interest" description="Disordered" evidence="4">
    <location>
        <begin position="1"/>
        <end position="144"/>
    </location>
</feature>
<evidence type="ECO:0000256" key="1">
    <source>
        <dbReference type="ARBA" id="ARBA00022723"/>
    </source>
</evidence>
<dbReference type="AlphaFoldDB" id="A0A6J6IFN3"/>
<evidence type="ECO:0000256" key="4">
    <source>
        <dbReference type="SAM" id="MobiDB-lite"/>
    </source>
</evidence>
<evidence type="ECO:0000256" key="3">
    <source>
        <dbReference type="ARBA" id="ARBA00022833"/>
    </source>
</evidence>
<dbReference type="Gene3D" id="1.20.120.910">
    <property type="entry name" value="DksA, coiled-coil domain"/>
    <property type="match status" value="1"/>
</dbReference>
<name>A0A6J6IFN3_9ZZZZ</name>
<reference evidence="6" key="1">
    <citation type="submission" date="2020-05" db="EMBL/GenBank/DDBJ databases">
        <authorList>
            <person name="Chiriac C."/>
            <person name="Salcher M."/>
            <person name="Ghai R."/>
            <person name="Kavagutti S V."/>
        </authorList>
    </citation>
    <scope>NUCLEOTIDE SEQUENCE</scope>
</reference>
<protein>
    <submittedName>
        <fullName evidence="6">Unannotated protein</fullName>
    </submittedName>
</protein>
<dbReference type="EMBL" id="CAEZVK010000010">
    <property type="protein sequence ID" value="CAB4623184.1"/>
    <property type="molecule type" value="Genomic_DNA"/>
</dbReference>
<dbReference type="EMBL" id="CAFBNA010000001">
    <property type="protein sequence ID" value="CAB4916909.1"/>
    <property type="molecule type" value="Genomic_DNA"/>
</dbReference>
<dbReference type="InterPro" id="IPR000962">
    <property type="entry name" value="Znf_DskA_TraR"/>
</dbReference>
<gene>
    <name evidence="6" type="ORF">UFOPK2000_00206</name>
    <name evidence="7" type="ORF">UFOPK3708_00020</name>
</gene>
<dbReference type="PANTHER" id="PTHR33823">
    <property type="entry name" value="RNA POLYMERASE-BINDING TRANSCRIPTION FACTOR DKSA-RELATED"/>
    <property type="match status" value="1"/>
</dbReference>
<keyword evidence="3" id="KW-0862">Zinc</keyword>
<keyword evidence="1" id="KW-0479">Metal-binding</keyword>
<dbReference type="GO" id="GO:0008270">
    <property type="term" value="F:zinc ion binding"/>
    <property type="evidence" value="ECO:0007669"/>
    <property type="project" value="UniProtKB-KW"/>
</dbReference>
<feature type="compositionally biased region" description="Basic residues" evidence="4">
    <location>
        <begin position="1"/>
        <end position="97"/>
    </location>
</feature>
<organism evidence="6">
    <name type="scientific">freshwater metagenome</name>
    <dbReference type="NCBI Taxonomy" id="449393"/>
    <lineage>
        <taxon>unclassified sequences</taxon>
        <taxon>metagenomes</taxon>
        <taxon>ecological metagenomes</taxon>
    </lineage>
</organism>
<evidence type="ECO:0000313" key="7">
    <source>
        <dbReference type="EMBL" id="CAB4916909.1"/>
    </source>
</evidence>
<keyword evidence="2" id="KW-0863">Zinc-finger</keyword>